<sequence>MKIKETAIADLLDRVGGFWSYSIDYKKRMVYITVLNGENIEIPFDEVFSWAVERMKKQTIH</sequence>
<gene>
    <name evidence="1" type="ORF">BSOLF_2917</name>
</gene>
<evidence type="ECO:0008006" key="3">
    <source>
        <dbReference type="Google" id="ProtNLM"/>
    </source>
</evidence>
<accession>A0A2R6XXR9</accession>
<evidence type="ECO:0000313" key="1">
    <source>
        <dbReference type="EMBL" id="PTQ55217.1"/>
    </source>
</evidence>
<organism evidence="1 2">
    <name type="scientific">Candidatus Carbonibacillus altaicus</name>
    <dbReference type="NCBI Taxonomy" id="2163959"/>
    <lineage>
        <taxon>Bacteria</taxon>
        <taxon>Bacillati</taxon>
        <taxon>Bacillota</taxon>
        <taxon>Bacilli</taxon>
        <taxon>Bacillales</taxon>
        <taxon>Candidatus Carbonibacillus</taxon>
    </lineage>
</organism>
<name>A0A2R6XXR9_9BACL</name>
<dbReference type="AlphaFoldDB" id="A0A2R6XXR9"/>
<dbReference type="Proteomes" id="UP000244338">
    <property type="component" value="Unassembled WGS sequence"/>
</dbReference>
<dbReference type="EMBL" id="PEBX01000165">
    <property type="protein sequence ID" value="PTQ55217.1"/>
    <property type="molecule type" value="Genomic_DNA"/>
</dbReference>
<proteinExistence type="predicted"/>
<comment type="caution">
    <text evidence="1">The sequence shown here is derived from an EMBL/GenBank/DDBJ whole genome shotgun (WGS) entry which is preliminary data.</text>
</comment>
<evidence type="ECO:0000313" key="2">
    <source>
        <dbReference type="Proteomes" id="UP000244338"/>
    </source>
</evidence>
<reference evidence="2" key="1">
    <citation type="journal article" date="2018" name="Sci. Rep.">
        <title>Lignite coal burning seam in the remote Altai Mountains harbors a hydrogen-driven thermophilic microbial community.</title>
        <authorList>
            <person name="Kadnikov V.V."/>
            <person name="Mardanov A.V."/>
            <person name="Ivasenko D.A."/>
            <person name="Antsiferov D.V."/>
            <person name="Beletsky A.V."/>
            <person name="Karnachuk O.V."/>
            <person name="Ravin N.V."/>
        </authorList>
    </citation>
    <scope>NUCLEOTIDE SEQUENCE [LARGE SCALE GENOMIC DNA]</scope>
</reference>
<protein>
    <recommendedName>
        <fullName evidence="3">Phage protein</fullName>
    </recommendedName>
</protein>